<dbReference type="OrthoDB" id="411785at2759"/>
<dbReference type="Proteomes" id="UP000283090">
    <property type="component" value="Unassembled WGS sequence"/>
</dbReference>
<dbReference type="PANTHER" id="PTHR12176:SF84">
    <property type="entry name" value="METHYLTRANSFERASE DOMAIN-CONTAINING PROTEIN"/>
    <property type="match status" value="1"/>
</dbReference>
<gene>
    <name evidence="4" type="ORF">DFL_005481</name>
</gene>
<dbReference type="SUPFAM" id="SSF53335">
    <property type="entry name" value="S-adenosyl-L-methionine-dependent methyltransferases"/>
    <property type="match status" value="1"/>
</dbReference>
<dbReference type="Gene3D" id="3.40.50.150">
    <property type="entry name" value="Vaccinia Virus protein VP39"/>
    <property type="match status" value="1"/>
</dbReference>
<protein>
    <recommendedName>
        <fullName evidence="6">Methyltransferase domain-containing protein</fullName>
    </recommendedName>
</protein>
<evidence type="ECO:0008006" key="6">
    <source>
        <dbReference type="Google" id="ProtNLM"/>
    </source>
</evidence>
<proteinExistence type="inferred from homology"/>
<comment type="caution">
    <text evidence="4">The sequence shown here is derived from an EMBL/GenBank/DDBJ whole genome shotgun (WGS) entry which is preliminary data.</text>
</comment>
<evidence type="ECO:0000313" key="5">
    <source>
        <dbReference type="Proteomes" id="UP000283090"/>
    </source>
</evidence>
<dbReference type="GO" id="GO:0032259">
    <property type="term" value="P:methylation"/>
    <property type="evidence" value="ECO:0007669"/>
    <property type="project" value="UniProtKB-KW"/>
</dbReference>
<dbReference type="PANTHER" id="PTHR12176">
    <property type="entry name" value="SAM-DEPENDENT METHYLTRANSFERASE SUPERFAMILY PROTEIN"/>
    <property type="match status" value="1"/>
</dbReference>
<comment type="similarity">
    <text evidence="1">Belongs to the methyltransferase superfamily.</text>
</comment>
<keyword evidence="2" id="KW-0489">Methyltransferase</keyword>
<dbReference type="InterPro" id="IPR029063">
    <property type="entry name" value="SAM-dependent_MTases_sf"/>
</dbReference>
<dbReference type="EMBL" id="SAEB01000007">
    <property type="protein sequence ID" value="RVD83702.1"/>
    <property type="molecule type" value="Genomic_DNA"/>
</dbReference>
<evidence type="ECO:0000313" key="4">
    <source>
        <dbReference type="EMBL" id="RVD83702.1"/>
    </source>
</evidence>
<dbReference type="InterPro" id="IPR051419">
    <property type="entry name" value="Lys/N-term_MeTrsfase_sf"/>
</dbReference>
<keyword evidence="3" id="KW-0808">Transferase</keyword>
<dbReference type="AlphaFoldDB" id="A0A436ZY19"/>
<sequence length="265" mass="28993">MAAPSFGDKSYWDTRFAKNPSPFDWLLPATATPFLSSIQSSLSTSPSPQILHIGCGTSSLSSNLKNFVEDPKDIFNIDFSSIAVEAGRSKDGTMNWKTLDLLSAEQILEFRNFGEAGEGGWVGLIVDKSTADAIACAEDVVVELPYVIAAEAVKGRCQTTAKVHPLAILSVHMAYLTAPGAKWLLLSYSTSRCSFLTSQNPDDRIVKEETLEQGFTDPRLLWKVIDEEALSAREEVSGTGDVVARPVVKHTLYTLERTDFKINAR</sequence>
<reference evidence="4 5" key="1">
    <citation type="submission" date="2019-01" db="EMBL/GenBank/DDBJ databases">
        <title>Intercellular communication is required for trap formation in the nematode-trapping fungus Duddingtonia flagrans.</title>
        <authorList>
            <person name="Youssar L."/>
            <person name="Wernet V."/>
            <person name="Hensel N."/>
            <person name="Hildebrandt H.-G."/>
            <person name="Fischer R."/>
        </authorList>
    </citation>
    <scope>NUCLEOTIDE SEQUENCE [LARGE SCALE GENOMIC DNA]</scope>
    <source>
        <strain evidence="4 5">CBS H-5679</strain>
    </source>
</reference>
<dbReference type="RefSeq" id="XP_067489246.1">
    <property type="nucleotide sequence ID" value="XM_067634747.1"/>
</dbReference>
<evidence type="ECO:0000256" key="1">
    <source>
        <dbReference type="ARBA" id="ARBA00008361"/>
    </source>
</evidence>
<dbReference type="GeneID" id="93587792"/>
<accession>A0A436ZY19</accession>
<evidence type="ECO:0000256" key="2">
    <source>
        <dbReference type="ARBA" id="ARBA00022603"/>
    </source>
</evidence>
<dbReference type="GO" id="GO:0008168">
    <property type="term" value="F:methyltransferase activity"/>
    <property type="evidence" value="ECO:0007669"/>
    <property type="project" value="UniProtKB-KW"/>
</dbReference>
<dbReference type="VEuPathDB" id="FungiDB:DFL_005481"/>
<evidence type="ECO:0000256" key="3">
    <source>
        <dbReference type="ARBA" id="ARBA00022679"/>
    </source>
</evidence>
<name>A0A436ZY19_ARTFL</name>
<keyword evidence="5" id="KW-1185">Reference proteome</keyword>
<organism evidence="4 5">
    <name type="scientific">Arthrobotrys flagrans</name>
    <name type="common">Nematode-trapping fungus</name>
    <name type="synonym">Trichothecium flagrans</name>
    <dbReference type="NCBI Taxonomy" id="97331"/>
    <lineage>
        <taxon>Eukaryota</taxon>
        <taxon>Fungi</taxon>
        <taxon>Dikarya</taxon>
        <taxon>Ascomycota</taxon>
        <taxon>Pezizomycotina</taxon>
        <taxon>Orbiliomycetes</taxon>
        <taxon>Orbiliales</taxon>
        <taxon>Orbiliaceae</taxon>
        <taxon>Arthrobotrys</taxon>
    </lineage>
</organism>